<comment type="function">
    <text evidence="1">Dioxygenase that catalyzes the conversion of the modified genomic base 5-methylcytosine (5mC) into 5-hydroxymethylcytosine (5hmC) and plays a key role in epigenetic chromatin reprogramming during embryonic development.</text>
</comment>
<feature type="compositionally biased region" description="Basic and acidic residues" evidence="2">
    <location>
        <begin position="884"/>
        <end position="903"/>
    </location>
</feature>
<dbReference type="GO" id="GO:0141166">
    <property type="term" value="P:chromosomal 5-methylcytosine DNA demethylation pathway"/>
    <property type="evidence" value="ECO:0007669"/>
    <property type="project" value="UniProtKB-UniRule"/>
</dbReference>
<evidence type="ECO:0000256" key="1">
    <source>
        <dbReference type="RuleBase" id="RU367064"/>
    </source>
</evidence>
<keyword evidence="4" id="KW-1185">Reference proteome</keyword>
<feature type="compositionally biased region" description="Polar residues" evidence="2">
    <location>
        <begin position="493"/>
        <end position="513"/>
    </location>
</feature>
<keyword evidence="1" id="KW-0479">Metal-binding</keyword>
<feature type="compositionally biased region" description="Polar residues" evidence="2">
    <location>
        <begin position="332"/>
        <end position="355"/>
    </location>
</feature>
<sequence length="1236" mass="137548">MTQQAEEALKKHSRSVESVAFPVTCDSLLETHDNKNEEEGSRGGELQEKIPTELCLSHTHSSCLTKGECASRPLWRDVKRGHTVASPVDGHRAGQMETGKASQETEESPLLAHLSAKTQPDNLIAAKHQNGTQSPEGGLQQINGDGNWNHYKAGTGCANPMKRHSPTVQGLFNQESYNMINGEDLKQVLSDQALLGLHQPKKLRVDSEINGGREMWDKKDSGDIMDDFPELTKPGEFDCDDPKLDKRNLSITYSNGGDIFSLSRNKQITNGATVTPASMENTPGDLLEKTLSRYYPEQVSIAPQTCTPVSQSETALVDDISSLTNELHELPEQSTTHSPTSLTSGFPRISAQTPSLDIDELTSEKQGRNRCMNSAMPYLANGYSNSYSEESQQQQHDDASRQHQNGTRGMYGKQNHEYNHQNSFLSSVDQRTQLQTEASRCSPSPFPGPGIECMSLSGEKGQHQQFDPHQTGLPCNSMGPQVSVCPVPMPDGSESTHQQSHQNGMMEDTTQQGQRGGAGPGCPNPQMGWIDLNSRGRSQAPEPDRVQRFQKTAQNFEVGPSGGAYQQQQPAHSPRQALPGQHNASPEWQLGNSKSSTHTHRKPQPQHLAQGQCPPSPQPQQRGENCFRAPLHPDHLCEGDADLEEILSPSFMPPPQNQQQQQRPRSQTPQYDRQHVVNISQSDDPNQAQMDSRQLLNKLKLEEYIRLEKQLKSPGGGYRGQGQQNHSMSPSVMRNHPGIITTESSQSKTVQPQQSSWRHSSNNMEIEMELEMKQQQQQQQQQRQYTPSPRPRQYPQQPLHHRQTPPNHTDFPLTPTSTQPQPHLPHEASNHQMSIQQQQMYAKMEQILPQGDFQKHAALRMHLLQRQSERTSLGPTHPQSPGDFKQDLRPIKLENGPRFEHPHHQGTGPPPPTQHLQQGGEMGVGSVRVKQEYDPQPQASCAGEQSDSQQSILATMEQTLRQYQLSPVFDRKSLIINSPNKVKVEQSGPVTVLSTNADLGEGTNHLGMGCPATNTLKRPHPDFTPKKEPMLQSFIESPMKLLDTPIKNLLDTPLKTQYEIPSCHCVESICEKDEGPYYTHLGAGPNVKAIREIMEARSGLTGSALRIEKVVYTGKEGKSTQGCPIAKWVIRRGSVDEKLLVLVRERERHSCETACIVVVILIWEGISTTLADQLYTELSGTLTKHGALTQRRCAINEELKASSTRKNKAALQHYKISVLFTKHSFNLYCQVQTITA</sequence>
<dbReference type="GO" id="GO:0008270">
    <property type="term" value="F:zinc ion binding"/>
    <property type="evidence" value="ECO:0007669"/>
    <property type="project" value="UniProtKB-UniRule"/>
</dbReference>
<feature type="region of interest" description="Disordered" evidence="2">
    <location>
        <begin position="646"/>
        <end position="671"/>
    </location>
</feature>
<dbReference type="EC" id="1.14.11.80" evidence="1"/>
<reference evidence="3 4" key="1">
    <citation type="submission" date="2024-06" db="EMBL/GenBank/DDBJ databases">
        <authorList>
            <person name="Pan Q."/>
            <person name="Wen M."/>
            <person name="Jouanno E."/>
            <person name="Zahm M."/>
            <person name="Klopp C."/>
            <person name="Cabau C."/>
            <person name="Louis A."/>
            <person name="Berthelot C."/>
            <person name="Parey E."/>
            <person name="Roest Crollius H."/>
            <person name="Montfort J."/>
            <person name="Robinson-Rechavi M."/>
            <person name="Bouchez O."/>
            <person name="Lampietro C."/>
            <person name="Lopez Roques C."/>
            <person name="Donnadieu C."/>
            <person name="Postlethwait J."/>
            <person name="Bobe J."/>
            <person name="Verreycken H."/>
            <person name="Guiguen Y."/>
        </authorList>
    </citation>
    <scope>NUCLEOTIDE SEQUENCE [LARGE SCALE GENOMIC DNA]</scope>
    <source>
        <strain evidence="3">Up_M1</strain>
        <tissue evidence="3">Testis</tissue>
    </source>
</reference>
<comment type="cofactor">
    <cofactor evidence="1">
        <name>Fe(2+)</name>
        <dbReference type="ChEBI" id="CHEBI:29033"/>
    </cofactor>
    <text evidence="1">Binds 1 Fe(2+) ion per subunit.</text>
</comment>
<organism evidence="3 4">
    <name type="scientific">Umbra pygmaea</name>
    <name type="common">Eastern mudminnow</name>
    <dbReference type="NCBI Taxonomy" id="75934"/>
    <lineage>
        <taxon>Eukaryota</taxon>
        <taxon>Metazoa</taxon>
        <taxon>Chordata</taxon>
        <taxon>Craniata</taxon>
        <taxon>Vertebrata</taxon>
        <taxon>Euteleostomi</taxon>
        <taxon>Actinopterygii</taxon>
        <taxon>Neopterygii</taxon>
        <taxon>Teleostei</taxon>
        <taxon>Protacanthopterygii</taxon>
        <taxon>Esociformes</taxon>
        <taxon>Umbridae</taxon>
        <taxon>Umbra</taxon>
    </lineage>
</organism>
<dbReference type="Proteomes" id="UP001557470">
    <property type="component" value="Unassembled WGS sequence"/>
</dbReference>
<proteinExistence type="inferred from homology"/>
<feature type="compositionally biased region" description="Low complexity" evidence="2">
    <location>
        <begin position="383"/>
        <end position="394"/>
    </location>
</feature>
<keyword evidence="1" id="KW-0862">Zinc</keyword>
<feature type="compositionally biased region" description="Polar residues" evidence="2">
    <location>
        <begin position="741"/>
        <end position="764"/>
    </location>
</feature>
<evidence type="ECO:0000256" key="2">
    <source>
        <dbReference type="SAM" id="MobiDB-lite"/>
    </source>
</evidence>
<feature type="compositionally biased region" description="Polar residues" evidence="2">
    <location>
        <begin position="721"/>
        <end position="732"/>
    </location>
</feature>
<keyword evidence="1" id="KW-0408">Iron</keyword>
<comment type="catalytic activity">
    <reaction evidence="1">
        <text>a 5-formyl-2'-deoxycytidine in DNA + 2-oxoglutarate + O2 = a 5-carboxyl-2'-deoxycytidine in DNA + succinate + CO2 + H(+)</text>
        <dbReference type="Rhea" id="RHEA:53832"/>
        <dbReference type="Rhea" id="RHEA-COMP:13656"/>
        <dbReference type="Rhea" id="RHEA-COMP:13657"/>
        <dbReference type="ChEBI" id="CHEBI:15378"/>
        <dbReference type="ChEBI" id="CHEBI:15379"/>
        <dbReference type="ChEBI" id="CHEBI:16526"/>
        <dbReference type="ChEBI" id="CHEBI:16810"/>
        <dbReference type="ChEBI" id="CHEBI:30031"/>
        <dbReference type="ChEBI" id="CHEBI:137731"/>
        <dbReference type="ChEBI" id="CHEBI:137732"/>
        <dbReference type="EC" id="1.14.11.80"/>
    </reaction>
</comment>
<protein>
    <recommendedName>
        <fullName evidence="1">Methylcytosine dioxygenase TET</fullName>
        <ecNumber evidence="1">1.14.11.80</ecNumber>
    </recommendedName>
</protein>
<accession>A0ABD0Y9T3</accession>
<comment type="catalytic activity">
    <reaction evidence="1">
        <text>a 5-methyl-2'-deoxycytidine in DNA + 2-oxoglutarate + O2 = a 5-hydroxymethyl-2'-deoxycytidine in DNA + succinate + CO2</text>
        <dbReference type="Rhea" id="RHEA:52636"/>
        <dbReference type="Rhea" id="RHEA-COMP:11370"/>
        <dbReference type="Rhea" id="RHEA-COMP:13315"/>
        <dbReference type="ChEBI" id="CHEBI:15379"/>
        <dbReference type="ChEBI" id="CHEBI:16526"/>
        <dbReference type="ChEBI" id="CHEBI:16810"/>
        <dbReference type="ChEBI" id="CHEBI:30031"/>
        <dbReference type="ChEBI" id="CHEBI:85454"/>
        <dbReference type="ChEBI" id="CHEBI:136731"/>
        <dbReference type="EC" id="1.14.11.80"/>
    </reaction>
</comment>
<comment type="catalytic activity">
    <reaction evidence="1">
        <text>a 5-hydroxymethyl-2'-deoxycytidine in DNA + 2-oxoglutarate + O2 = a 5-formyl-2'-deoxycytidine in DNA + succinate + CO2 + H2O</text>
        <dbReference type="Rhea" id="RHEA:53828"/>
        <dbReference type="Rhea" id="RHEA-COMP:13315"/>
        <dbReference type="Rhea" id="RHEA-COMP:13656"/>
        <dbReference type="ChEBI" id="CHEBI:15377"/>
        <dbReference type="ChEBI" id="CHEBI:15379"/>
        <dbReference type="ChEBI" id="CHEBI:16526"/>
        <dbReference type="ChEBI" id="CHEBI:16810"/>
        <dbReference type="ChEBI" id="CHEBI:30031"/>
        <dbReference type="ChEBI" id="CHEBI:136731"/>
        <dbReference type="ChEBI" id="CHEBI:137731"/>
        <dbReference type="EC" id="1.14.11.80"/>
    </reaction>
</comment>
<keyword evidence="1" id="KW-0560">Oxidoreductase</keyword>
<feature type="compositionally biased region" description="Low complexity" evidence="2">
    <location>
        <begin position="657"/>
        <end position="670"/>
    </location>
</feature>
<keyword evidence="1" id="KW-0223">Dioxygenase</keyword>
<dbReference type="GO" id="GO:0005634">
    <property type="term" value="C:nucleus"/>
    <property type="evidence" value="ECO:0007669"/>
    <property type="project" value="UniProtKB-UniRule"/>
</dbReference>
<comment type="caution">
    <text evidence="3">The sequence shown here is derived from an EMBL/GenBank/DDBJ whole genome shotgun (WGS) entry which is preliminary data.</text>
</comment>
<feature type="compositionally biased region" description="Low complexity" evidence="2">
    <location>
        <begin position="774"/>
        <end position="798"/>
    </location>
</feature>
<dbReference type="EMBL" id="JAGEUA010000001">
    <property type="protein sequence ID" value="KAL1023811.1"/>
    <property type="molecule type" value="Genomic_DNA"/>
</dbReference>
<feature type="region of interest" description="Disordered" evidence="2">
    <location>
        <begin position="868"/>
        <end position="920"/>
    </location>
</feature>
<dbReference type="PANTHER" id="PTHR23358:SF3">
    <property type="entry name" value="METHYLCYTOSINE DIOXYGENASE TET2"/>
    <property type="match status" value="1"/>
</dbReference>
<feature type="region of interest" description="Disordered" evidence="2">
    <location>
        <begin position="712"/>
        <end position="837"/>
    </location>
</feature>
<dbReference type="GO" id="GO:0070579">
    <property type="term" value="F:DNA 5-methylcytosine dioxygenase activity"/>
    <property type="evidence" value="ECO:0007669"/>
    <property type="project" value="UniProtKB-UniRule"/>
</dbReference>
<evidence type="ECO:0000313" key="4">
    <source>
        <dbReference type="Proteomes" id="UP001557470"/>
    </source>
</evidence>
<feature type="region of interest" description="Disordered" evidence="2">
    <location>
        <begin position="330"/>
        <end position="415"/>
    </location>
</feature>
<dbReference type="InterPro" id="IPR040175">
    <property type="entry name" value="TET1/2/3"/>
</dbReference>
<gene>
    <name evidence="3" type="ORF">UPYG_G00046540</name>
</gene>
<feature type="region of interest" description="Disordered" evidence="2">
    <location>
        <begin position="85"/>
        <end position="107"/>
    </location>
</feature>
<dbReference type="PANTHER" id="PTHR23358">
    <property type="entry name" value="METHYLCYTOSINE DIOXYGENASE TET"/>
    <property type="match status" value="1"/>
</dbReference>
<dbReference type="AlphaFoldDB" id="A0ABD0Y9T3"/>
<feature type="region of interest" description="Disordered" evidence="2">
    <location>
        <begin position="487"/>
        <end position="631"/>
    </location>
</feature>
<comment type="cofactor">
    <cofactor evidence="1">
        <name>Zn(2+)</name>
        <dbReference type="ChEBI" id="CHEBI:29105"/>
    </cofactor>
    <text evidence="1">The zinc ions have a structural role.</text>
</comment>
<feature type="compositionally biased region" description="Polar residues" evidence="2">
    <location>
        <begin position="870"/>
        <end position="879"/>
    </location>
</feature>
<evidence type="ECO:0000313" key="3">
    <source>
        <dbReference type="EMBL" id="KAL1023811.1"/>
    </source>
</evidence>
<name>A0ABD0Y9T3_UMBPY</name>
<feature type="compositionally biased region" description="Polar residues" evidence="2">
    <location>
        <begin position="582"/>
        <end position="596"/>
    </location>
</feature>
<comment type="similarity">
    <text evidence="1">Belongs to the TET family.</text>
</comment>